<evidence type="ECO:0000256" key="2">
    <source>
        <dbReference type="ARBA" id="ARBA00022448"/>
    </source>
</evidence>
<dbReference type="PANTHER" id="PTHR46473">
    <property type="entry name" value="GH08155P"/>
    <property type="match status" value="1"/>
</dbReference>
<evidence type="ECO:0000256" key="8">
    <source>
        <dbReference type="ARBA" id="ARBA00023136"/>
    </source>
</evidence>
<dbReference type="PROSITE" id="PS51450">
    <property type="entry name" value="LRR"/>
    <property type="match status" value="1"/>
</dbReference>
<evidence type="ECO:0000256" key="5">
    <source>
        <dbReference type="ARBA" id="ARBA00022729"/>
    </source>
</evidence>
<comment type="caution">
    <text evidence="13">The sequence shown here is derived from an EMBL/GenBank/DDBJ whole genome shotgun (WGS) entry which is preliminary data.</text>
</comment>
<evidence type="ECO:0000256" key="11">
    <source>
        <dbReference type="SAM" id="MobiDB-lite"/>
    </source>
</evidence>
<feature type="compositionally biased region" description="Low complexity" evidence="11">
    <location>
        <begin position="682"/>
        <end position="700"/>
    </location>
</feature>
<evidence type="ECO:0000256" key="7">
    <source>
        <dbReference type="ARBA" id="ARBA00023065"/>
    </source>
</evidence>
<keyword evidence="5" id="KW-0732">Signal</keyword>
<keyword evidence="6 12" id="KW-1133">Transmembrane helix</keyword>
<dbReference type="Pfam" id="PF13855">
    <property type="entry name" value="LRR_8"/>
    <property type="match status" value="1"/>
</dbReference>
<feature type="compositionally biased region" description="Polar residues" evidence="11">
    <location>
        <begin position="55"/>
        <end position="68"/>
    </location>
</feature>
<dbReference type="EMBL" id="JACSZT010000004">
    <property type="protein sequence ID" value="MBC6498406.1"/>
    <property type="molecule type" value="Genomic_DNA"/>
</dbReference>
<organism evidence="13 14">
    <name type="scientific">Weissella confusa</name>
    <name type="common">Lactobacillus confusus</name>
    <dbReference type="NCBI Taxonomy" id="1583"/>
    <lineage>
        <taxon>Bacteria</taxon>
        <taxon>Bacillati</taxon>
        <taxon>Bacillota</taxon>
        <taxon>Bacilli</taxon>
        <taxon>Lactobacillales</taxon>
        <taxon>Lactobacillaceae</taxon>
        <taxon>Weissella</taxon>
    </lineage>
</organism>
<protein>
    <submittedName>
        <fullName evidence="13">Uncharacterized protein</fullName>
    </submittedName>
</protein>
<feature type="compositionally biased region" description="Polar residues" evidence="11">
    <location>
        <begin position="271"/>
        <end position="293"/>
    </location>
</feature>
<dbReference type="Gene3D" id="3.80.10.10">
    <property type="entry name" value="Ribonuclease Inhibitor"/>
    <property type="match status" value="1"/>
</dbReference>
<evidence type="ECO:0000256" key="4">
    <source>
        <dbReference type="ARBA" id="ARBA00022692"/>
    </source>
</evidence>
<feature type="compositionally biased region" description="Polar residues" evidence="11">
    <location>
        <begin position="108"/>
        <end position="117"/>
    </location>
</feature>
<feature type="transmembrane region" description="Helical" evidence="12">
    <location>
        <begin position="23"/>
        <end position="43"/>
    </location>
</feature>
<reference evidence="13" key="1">
    <citation type="submission" date="2020-08" db="EMBL/GenBank/DDBJ databases">
        <title>Complete genome sequence of Weissella confusa strain FS54 provides insights into metabolic potential.</title>
        <authorList>
            <person name="Fhoula I."/>
            <person name="Najjari A."/>
            <person name="Lekired A."/>
            <person name="Bessrour-Aouam N."/>
            <person name="Jaballah S."/>
            <person name="Klibi N."/>
            <person name="Ouzari H.-I."/>
        </authorList>
    </citation>
    <scope>NUCLEOTIDE SEQUENCE</scope>
    <source>
        <strain evidence="13">FS54</strain>
    </source>
</reference>
<dbReference type="InterPro" id="IPR032675">
    <property type="entry name" value="LRR_dom_sf"/>
</dbReference>
<dbReference type="Proteomes" id="UP000650485">
    <property type="component" value="Unassembled WGS sequence"/>
</dbReference>
<feature type="compositionally biased region" description="Low complexity" evidence="11">
    <location>
        <begin position="126"/>
        <end position="163"/>
    </location>
</feature>
<evidence type="ECO:0000256" key="12">
    <source>
        <dbReference type="SAM" id="Phobius"/>
    </source>
</evidence>
<dbReference type="GO" id="GO:0005886">
    <property type="term" value="C:plasma membrane"/>
    <property type="evidence" value="ECO:0007669"/>
    <property type="project" value="UniProtKB-SubCell"/>
</dbReference>
<evidence type="ECO:0000256" key="6">
    <source>
        <dbReference type="ARBA" id="ARBA00022989"/>
    </source>
</evidence>
<evidence type="ECO:0000256" key="1">
    <source>
        <dbReference type="ARBA" id="ARBA00004162"/>
    </source>
</evidence>
<feature type="compositionally biased region" description="Polar residues" evidence="11">
    <location>
        <begin position="300"/>
        <end position="329"/>
    </location>
</feature>
<proteinExistence type="predicted"/>
<feature type="region of interest" description="Disordered" evidence="11">
    <location>
        <begin position="47"/>
        <end position="331"/>
    </location>
</feature>
<keyword evidence="10" id="KW-0407">Ion channel</keyword>
<evidence type="ECO:0000256" key="9">
    <source>
        <dbReference type="ARBA" id="ARBA00023157"/>
    </source>
</evidence>
<evidence type="ECO:0000313" key="14">
    <source>
        <dbReference type="Proteomes" id="UP000650485"/>
    </source>
</evidence>
<dbReference type="InterPro" id="IPR051432">
    <property type="entry name" value="KCNMA1_auxiliary"/>
</dbReference>
<keyword evidence="2" id="KW-0813">Transport</keyword>
<feature type="compositionally biased region" description="Polar residues" evidence="11">
    <location>
        <begin position="191"/>
        <end position="223"/>
    </location>
</feature>
<feature type="compositionally biased region" description="Polar residues" evidence="11">
    <location>
        <begin position="234"/>
        <end position="254"/>
    </location>
</feature>
<keyword evidence="3" id="KW-1003">Cell membrane</keyword>
<evidence type="ECO:0000313" key="13">
    <source>
        <dbReference type="EMBL" id="MBC6498406.1"/>
    </source>
</evidence>
<dbReference type="SUPFAM" id="SSF52058">
    <property type="entry name" value="L domain-like"/>
    <property type="match status" value="1"/>
</dbReference>
<keyword evidence="8 12" id="KW-0472">Membrane</keyword>
<keyword evidence="7" id="KW-0406">Ion transport</keyword>
<feature type="compositionally biased region" description="Polar residues" evidence="11">
    <location>
        <begin position="77"/>
        <end position="99"/>
    </location>
</feature>
<dbReference type="GO" id="GO:0034220">
    <property type="term" value="P:monoatomic ion transmembrane transport"/>
    <property type="evidence" value="ECO:0007669"/>
    <property type="project" value="UniProtKB-KW"/>
</dbReference>
<sequence>MSSNDTETTSAAQKQVTGDNQSWLASLMPSIGAAVMGLFAVLFTRRRKQQEDATKPTTSDDQDSATSHEVNELSGMPVTTTTSLSDETQINSAGDNGASTPVAAGQSELETTATINDQDTDGRTVAGAQSQASNQGADSNEDASSVTSNVVSETSVSSDTPESADATTVVASEVIGQGAGSEAEVALVDSGTPSVTPSEAPTEPSNSVATSDANEAPSTSDGETISAAPAESSAGETSNASSLTPEQNDGSRGTSSETSSAPAPVAPSDSETTGQSEAPTTSDNTASNESSASVAPVTPVTPSDSIAPSDTSETSPADTPEQSDGTSDTIAADSYFKQASSAVVVAESQASVAASMKSSIVNSILAAQSSASVAPAETPESSDADSTVAPSVEAVSIAQSYTDQTKSAADAVKSLASVTGNAGLSYLDTVLGNGTTLNTSSAASIARSQMTSATNGAKMVSDADTISFVNSNAKTAQSSATVASSLVTSVKSLLNETGEINSSLAALLDSTAAASLASAVAKANNLASSALSAGNSYAAAGNLSSANSLYDAADKLYSSAENLIKSAGTAQSTADAQLSNAASAAAVGSTLDFGSYSSAISDILSVASSAAKAASSIAANDPSADYQADTAATTSALADRGTSSAASYLSNAESNIVRDKLQTAMQTVTDDNQELANNEKQSVANSSAASSEADSSATQSELDATTKKGASIATELSSLQSGQLTKLANAGVTLSKSDNADDQKLAQKYATDIVALQQLWQMLPNMASLTDNVDNYSTIFQAKSAMDFGQMSSLQKIMTDNPDFVLTMNGGHAAYQAEGGKEIAIVGQVGSAYVAKTAQSLQDEYLSMKPGVEAISSSSLTTLNLANNNISGLGSNSLSHLPNLLNLNLADNKINYLTSGVQNVFYQLQSLNLDNNPLQEELRNFQNLFGVMTGITSLNMSGLMAGVKDMSVITAFMQAVNLPKLTKLTTLDLSDNSGSIDVNSLNLQSTTANGQTLAEVLKVSSPDDYNKVTIGSLKVITKLNLSGNTTLNEWMQKNIGFATYNPGQDTGAGTPTSTVLGVLNYIQASGYKAVITPSAVATHFTNNVAQNGSGLTRSLPLTTPINEVNLPAGLIDALDPGASRRELTG</sequence>
<dbReference type="PANTHER" id="PTHR46473:SF10">
    <property type="entry name" value="LD45603P-RELATED"/>
    <property type="match status" value="1"/>
</dbReference>
<dbReference type="AlphaFoldDB" id="A0A923NER6"/>
<comment type="subcellular location">
    <subcellularLocation>
        <location evidence="1">Cell membrane</location>
        <topology evidence="1">Single-pass membrane protein</topology>
    </subcellularLocation>
</comment>
<keyword evidence="9" id="KW-1015">Disulfide bond</keyword>
<evidence type="ECO:0000256" key="3">
    <source>
        <dbReference type="ARBA" id="ARBA00022475"/>
    </source>
</evidence>
<gene>
    <name evidence="13" type="ORF">H7R52_05105</name>
</gene>
<name>A0A923NER6_WEICO</name>
<feature type="region of interest" description="Disordered" evidence="11">
    <location>
        <begin position="676"/>
        <end position="703"/>
    </location>
</feature>
<accession>A0A923NER6</accession>
<keyword evidence="4 12" id="KW-0812">Transmembrane</keyword>
<dbReference type="InterPro" id="IPR001611">
    <property type="entry name" value="Leu-rich_rpt"/>
</dbReference>
<evidence type="ECO:0000256" key="10">
    <source>
        <dbReference type="ARBA" id="ARBA00023303"/>
    </source>
</evidence>
<feature type="compositionally biased region" description="Low complexity" evidence="11">
    <location>
        <begin position="255"/>
        <end position="270"/>
    </location>
</feature>